<dbReference type="PANTHER" id="PTHR31625">
    <property type="match status" value="1"/>
</dbReference>
<gene>
    <name evidence="3" type="ORF">TIFTF001_046132</name>
</gene>
<keyword evidence="1" id="KW-0808">Transferase</keyword>
<dbReference type="Proteomes" id="UP001187192">
    <property type="component" value="Unassembled WGS sequence"/>
</dbReference>
<comment type="caution">
    <text evidence="3">The sequence shown here is derived from an EMBL/GenBank/DDBJ whole genome shotgun (WGS) entry which is preliminary data.</text>
</comment>
<dbReference type="Gramene" id="FCD_00001503-RA">
    <property type="protein sequence ID" value="FCD_00001503-RA:cds"/>
    <property type="gene ID" value="FCD_00001503"/>
</dbReference>
<dbReference type="InterPro" id="IPR023213">
    <property type="entry name" value="CAT-like_dom_sf"/>
</dbReference>
<organism evidence="3 4">
    <name type="scientific">Ficus carica</name>
    <name type="common">Common fig</name>
    <dbReference type="NCBI Taxonomy" id="3494"/>
    <lineage>
        <taxon>Eukaryota</taxon>
        <taxon>Viridiplantae</taxon>
        <taxon>Streptophyta</taxon>
        <taxon>Embryophyta</taxon>
        <taxon>Tracheophyta</taxon>
        <taxon>Spermatophyta</taxon>
        <taxon>Magnoliopsida</taxon>
        <taxon>eudicotyledons</taxon>
        <taxon>Gunneridae</taxon>
        <taxon>Pentapetalae</taxon>
        <taxon>rosids</taxon>
        <taxon>fabids</taxon>
        <taxon>Rosales</taxon>
        <taxon>Moraceae</taxon>
        <taxon>Ficeae</taxon>
        <taxon>Ficus</taxon>
    </lineage>
</organism>
<accession>A0AA87Z820</accession>
<evidence type="ECO:0000256" key="2">
    <source>
        <dbReference type="ARBA" id="ARBA00023315"/>
    </source>
</evidence>
<sequence length="186" mass="21221">MSLPLQIHPILSRLLFAANIQRYIVTQTLYLSLTLLHFLPLAGSLTWPPDSAIPIVLYTRTTVFPSPSPSPTSSPATMSGILHRRDVSSRLSRRKSTTMFMKSWTRICRSERPVLPPELTPFFDRSVIRDPDGLDLFYVKHWLAHTGTTSKDDDLNLFQFPKMADFRNPLKPAVPENHFGNCGDRW</sequence>
<dbReference type="AlphaFoldDB" id="A0AA87Z820"/>
<dbReference type="EMBL" id="BTGU01004452">
    <property type="protein sequence ID" value="GMN27335.1"/>
    <property type="molecule type" value="Genomic_DNA"/>
</dbReference>
<reference evidence="3" key="1">
    <citation type="submission" date="2023-07" db="EMBL/GenBank/DDBJ databases">
        <title>draft genome sequence of fig (Ficus carica).</title>
        <authorList>
            <person name="Takahashi T."/>
            <person name="Nishimura K."/>
        </authorList>
    </citation>
    <scope>NUCLEOTIDE SEQUENCE</scope>
</reference>
<dbReference type="InterPro" id="IPR051504">
    <property type="entry name" value="Plant_metabolite_acyltrans"/>
</dbReference>
<keyword evidence="4" id="KW-1185">Reference proteome</keyword>
<evidence type="ECO:0000313" key="4">
    <source>
        <dbReference type="Proteomes" id="UP001187192"/>
    </source>
</evidence>
<name>A0AA87Z820_FICCA</name>
<evidence type="ECO:0000256" key="1">
    <source>
        <dbReference type="ARBA" id="ARBA00022679"/>
    </source>
</evidence>
<dbReference type="GO" id="GO:0016747">
    <property type="term" value="F:acyltransferase activity, transferring groups other than amino-acyl groups"/>
    <property type="evidence" value="ECO:0007669"/>
    <property type="project" value="UniProtKB-ARBA"/>
</dbReference>
<protein>
    <submittedName>
        <fullName evidence="3">Uncharacterized protein</fullName>
    </submittedName>
</protein>
<dbReference type="Gene3D" id="3.30.559.10">
    <property type="entry name" value="Chloramphenicol acetyltransferase-like domain"/>
    <property type="match status" value="1"/>
</dbReference>
<evidence type="ECO:0000313" key="3">
    <source>
        <dbReference type="EMBL" id="GMN27335.1"/>
    </source>
</evidence>
<keyword evidence="2" id="KW-0012">Acyltransferase</keyword>
<proteinExistence type="predicted"/>